<dbReference type="SUPFAM" id="SSF56176">
    <property type="entry name" value="FAD-binding/transporter-associated domain-like"/>
    <property type="match status" value="1"/>
</dbReference>
<keyword evidence="14 19" id="KW-0560">Oxidoreductase</keyword>
<dbReference type="GO" id="GO:0071555">
    <property type="term" value="P:cell wall organization"/>
    <property type="evidence" value="ECO:0007669"/>
    <property type="project" value="UniProtKB-KW"/>
</dbReference>
<dbReference type="NCBIfam" id="NF000755">
    <property type="entry name" value="PRK00046.1"/>
    <property type="match status" value="1"/>
</dbReference>
<evidence type="ECO:0000256" key="8">
    <source>
        <dbReference type="ARBA" id="ARBA00022618"/>
    </source>
</evidence>
<keyword evidence="10 19" id="KW-0274">FAD</keyword>
<dbReference type="UniPathway" id="UPA00219"/>
<dbReference type="GO" id="GO:0051301">
    <property type="term" value="P:cell division"/>
    <property type="evidence" value="ECO:0007669"/>
    <property type="project" value="UniProtKB-KW"/>
</dbReference>
<dbReference type="HAMAP" id="MF_00037">
    <property type="entry name" value="MurB"/>
    <property type="match status" value="1"/>
</dbReference>
<evidence type="ECO:0000259" key="20">
    <source>
        <dbReference type="PROSITE" id="PS51387"/>
    </source>
</evidence>
<dbReference type="InterPro" id="IPR036635">
    <property type="entry name" value="MurB_C_sf"/>
</dbReference>
<evidence type="ECO:0000256" key="11">
    <source>
        <dbReference type="ARBA" id="ARBA00022857"/>
    </source>
</evidence>
<organism evidence="21 22">
    <name type="scientific">Nonlabens marinus S1-08</name>
    <dbReference type="NCBI Taxonomy" id="1454201"/>
    <lineage>
        <taxon>Bacteria</taxon>
        <taxon>Pseudomonadati</taxon>
        <taxon>Bacteroidota</taxon>
        <taxon>Flavobacteriia</taxon>
        <taxon>Flavobacteriales</taxon>
        <taxon>Flavobacteriaceae</taxon>
        <taxon>Nonlabens</taxon>
    </lineage>
</organism>
<dbReference type="GO" id="GO:0008360">
    <property type="term" value="P:regulation of cell shape"/>
    <property type="evidence" value="ECO:0007669"/>
    <property type="project" value="UniProtKB-KW"/>
</dbReference>
<dbReference type="KEGG" id="nmf:NMS_0271"/>
<keyword evidence="8 19" id="KW-0132">Cell division</keyword>
<dbReference type="Proteomes" id="UP000031760">
    <property type="component" value="Chromosome"/>
</dbReference>
<keyword evidence="22" id="KW-1185">Reference proteome</keyword>
<dbReference type="PANTHER" id="PTHR21071:SF4">
    <property type="entry name" value="UDP-N-ACETYLENOLPYRUVOYLGLUCOSAMINE REDUCTASE"/>
    <property type="match status" value="1"/>
</dbReference>
<evidence type="ECO:0000313" key="22">
    <source>
        <dbReference type="Proteomes" id="UP000031760"/>
    </source>
</evidence>
<dbReference type="InterPro" id="IPR003170">
    <property type="entry name" value="MurB"/>
</dbReference>
<protein>
    <recommendedName>
        <fullName evidence="6 19">UDP-N-acetylenolpyruvoylglucosamine reductase</fullName>
        <ecNumber evidence="5 19">1.3.1.98</ecNumber>
    </recommendedName>
    <alternativeName>
        <fullName evidence="17 19">UDP-N-acetylmuramate dehydrogenase</fullName>
    </alternativeName>
</protein>
<feature type="active site" evidence="19">
    <location>
        <position position="163"/>
    </location>
</feature>
<evidence type="ECO:0000256" key="2">
    <source>
        <dbReference type="ARBA" id="ARBA00003921"/>
    </source>
</evidence>
<feature type="active site" description="Proton donor" evidence="19">
    <location>
        <position position="241"/>
    </location>
</feature>
<evidence type="ECO:0000256" key="18">
    <source>
        <dbReference type="ARBA" id="ARBA00048914"/>
    </source>
</evidence>
<keyword evidence="12 19" id="KW-0133">Cell shape</keyword>
<dbReference type="GO" id="GO:0008762">
    <property type="term" value="F:UDP-N-acetylmuramate dehydrogenase activity"/>
    <property type="evidence" value="ECO:0007669"/>
    <property type="project" value="UniProtKB-UniRule"/>
</dbReference>
<evidence type="ECO:0000256" key="9">
    <source>
        <dbReference type="ARBA" id="ARBA00022630"/>
    </source>
</evidence>
<dbReference type="PROSITE" id="PS51387">
    <property type="entry name" value="FAD_PCMH"/>
    <property type="match status" value="1"/>
</dbReference>
<dbReference type="HOGENOM" id="CLU_035304_0_0_10"/>
<evidence type="ECO:0000256" key="1">
    <source>
        <dbReference type="ARBA" id="ARBA00001974"/>
    </source>
</evidence>
<sequence length="343" mass="38071">MIEIQHHFQLKEHNTFGISAFAKAYIPAVTLQQLKEAVSYYQEEDLFILGGGSNMLLINDVERPVLHVLLKGIEILDNNQGKVRLKVMAGENWHDLVMYCIQNNFAGIENLALIPGNAGTSPIQNIGAYGVELKDTFHSCEVIEVATGKEETLTKADCNFGYRDSIFKNVAAGKYIITSITLELTDLNKTSDYKLKTNYGAIQEEMDQLPGENSISKVAQAVVNIRTNKLPDPKVIGNSGSFFKNPIISRTSYNDLIRMHPQMPCYEVDAESVKVPAGWLIDKSGFKGKRYGDAGVHDRQALVLVNHGKATGKEILEVAKKIQEAVQLRFGISIETEVNLIEN</sequence>
<dbReference type="NCBIfam" id="TIGR00179">
    <property type="entry name" value="murB"/>
    <property type="match status" value="1"/>
</dbReference>
<dbReference type="InterPro" id="IPR011601">
    <property type="entry name" value="MurB_C"/>
</dbReference>
<gene>
    <name evidence="19" type="primary">murB</name>
    <name evidence="21" type="ORF">NMS_0271</name>
</gene>
<keyword evidence="16 19" id="KW-0961">Cell wall biogenesis/degradation</keyword>
<evidence type="ECO:0000256" key="16">
    <source>
        <dbReference type="ARBA" id="ARBA00023316"/>
    </source>
</evidence>
<dbReference type="OrthoDB" id="9804753at2"/>
<accession>W8VP64</accession>
<dbReference type="InterPro" id="IPR016166">
    <property type="entry name" value="FAD-bd_PCMH"/>
</dbReference>
<keyword evidence="7 19" id="KW-0963">Cytoplasm</keyword>
<proteinExistence type="inferred from homology"/>
<evidence type="ECO:0000256" key="19">
    <source>
        <dbReference type="HAMAP-Rule" id="MF_00037"/>
    </source>
</evidence>
<dbReference type="AlphaFoldDB" id="W8VP64"/>
<evidence type="ECO:0000256" key="17">
    <source>
        <dbReference type="ARBA" id="ARBA00031026"/>
    </source>
</evidence>
<evidence type="ECO:0000256" key="12">
    <source>
        <dbReference type="ARBA" id="ARBA00022960"/>
    </source>
</evidence>
<evidence type="ECO:0000256" key="10">
    <source>
        <dbReference type="ARBA" id="ARBA00022827"/>
    </source>
</evidence>
<comment type="function">
    <text evidence="2 19">Cell wall formation.</text>
</comment>
<evidence type="ECO:0000256" key="5">
    <source>
        <dbReference type="ARBA" id="ARBA00012518"/>
    </source>
</evidence>
<evidence type="ECO:0000256" key="7">
    <source>
        <dbReference type="ARBA" id="ARBA00022490"/>
    </source>
</evidence>
<evidence type="ECO:0000313" key="21">
    <source>
        <dbReference type="EMBL" id="BAO54280.1"/>
    </source>
</evidence>
<dbReference type="GO" id="GO:0009252">
    <property type="term" value="P:peptidoglycan biosynthetic process"/>
    <property type="evidence" value="ECO:0007669"/>
    <property type="project" value="UniProtKB-UniRule"/>
</dbReference>
<dbReference type="InterPro" id="IPR016169">
    <property type="entry name" value="FAD-bd_PCMH_sub2"/>
</dbReference>
<dbReference type="InterPro" id="IPR006094">
    <property type="entry name" value="Oxid_FAD_bind_N"/>
</dbReference>
<feature type="active site" evidence="19">
    <location>
        <position position="337"/>
    </location>
</feature>
<dbReference type="SUPFAM" id="SSF56194">
    <property type="entry name" value="Uridine diphospho-N-Acetylenolpyruvylglucosamine reductase, MurB, C-terminal domain"/>
    <property type="match status" value="1"/>
</dbReference>
<evidence type="ECO:0000256" key="4">
    <source>
        <dbReference type="ARBA" id="ARBA00004752"/>
    </source>
</evidence>
<reference evidence="21 22" key="1">
    <citation type="journal article" date="2014" name="Proc. Natl. Acad. Sci. U.S.A.">
        <title>Functional characterization of flavobacteria rhodopsins reveals a unique class of light-driven chloride pump in bacteria.</title>
        <authorList>
            <person name="Yoshizawa S."/>
            <person name="Kumagai Y."/>
            <person name="Kim H."/>
            <person name="Ogura Y."/>
            <person name="Hayashi T."/>
            <person name="Iwasaki W."/>
            <person name="DeLong E.F."/>
            <person name="Kogure K."/>
        </authorList>
    </citation>
    <scope>NUCLEOTIDE SEQUENCE [LARGE SCALE GENOMIC DNA]</scope>
    <source>
        <strain evidence="21 22">S1-08</strain>
    </source>
</reference>
<comment type="cofactor">
    <cofactor evidence="1 19">
        <name>FAD</name>
        <dbReference type="ChEBI" id="CHEBI:57692"/>
    </cofactor>
</comment>
<dbReference type="InterPro" id="IPR036318">
    <property type="entry name" value="FAD-bd_PCMH-like_sf"/>
</dbReference>
<name>W8VP64_9FLAO</name>
<keyword evidence="13 19" id="KW-0573">Peptidoglycan synthesis</keyword>
<evidence type="ECO:0000256" key="15">
    <source>
        <dbReference type="ARBA" id="ARBA00023306"/>
    </source>
</evidence>
<evidence type="ECO:0000256" key="3">
    <source>
        <dbReference type="ARBA" id="ARBA00004496"/>
    </source>
</evidence>
<keyword evidence="15 19" id="KW-0131">Cell cycle</keyword>
<comment type="subcellular location">
    <subcellularLocation>
        <location evidence="3 19">Cytoplasm</location>
    </subcellularLocation>
</comment>
<dbReference type="STRING" id="1454201.NMS_0271"/>
<keyword evidence="9 19" id="KW-0285">Flavoprotein</keyword>
<comment type="pathway">
    <text evidence="4 19">Cell wall biogenesis; peptidoglycan biosynthesis.</text>
</comment>
<dbReference type="Pfam" id="PF01565">
    <property type="entry name" value="FAD_binding_4"/>
    <property type="match status" value="1"/>
</dbReference>
<dbReference type="EC" id="1.3.1.98" evidence="5 19"/>
<evidence type="ECO:0000256" key="6">
    <source>
        <dbReference type="ARBA" id="ARBA00015188"/>
    </source>
</evidence>
<dbReference type="Gene3D" id="3.90.78.10">
    <property type="entry name" value="UDP-N-acetylenolpyruvoylglucosamine reductase, C-terminal domain"/>
    <property type="match status" value="1"/>
</dbReference>
<dbReference type="Gene3D" id="3.30.43.10">
    <property type="entry name" value="Uridine Diphospho-n-acetylenolpyruvylglucosamine Reductase, domain 2"/>
    <property type="match status" value="1"/>
</dbReference>
<dbReference type="Pfam" id="PF02873">
    <property type="entry name" value="MurB_C"/>
    <property type="match status" value="1"/>
</dbReference>
<dbReference type="GO" id="GO:0005829">
    <property type="term" value="C:cytosol"/>
    <property type="evidence" value="ECO:0007669"/>
    <property type="project" value="TreeGrafter"/>
</dbReference>
<comment type="similarity">
    <text evidence="19">Belongs to the MurB family.</text>
</comment>
<dbReference type="EMBL" id="AP014548">
    <property type="protein sequence ID" value="BAO54280.1"/>
    <property type="molecule type" value="Genomic_DNA"/>
</dbReference>
<comment type="catalytic activity">
    <reaction evidence="18 19">
        <text>UDP-N-acetyl-alpha-D-muramate + NADP(+) = UDP-N-acetyl-3-O-(1-carboxyvinyl)-alpha-D-glucosamine + NADPH + H(+)</text>
        <dbReference type="Rhea" id="RHEA:12248"/>
        <dbReference type="ChEBI" id="CHEBI:15378"/>
        <dbReference type="ChEBI" id="CHEBI:57783"/>
        <dbReference type="ChEBI" id="CHEBI:58349"/>
        <dbReference type="ChEBI" id="CHEBI:68483"/>
        <dbReference type="ChEBI" id="CHEBI:70757"/>
        <dbReference type="EC" id="1.3.1.98"/>
    </reaction>
</comment>
<dbReference type="Gene3D" id="3.30.465.10">
    <property type="match status" value="1"/>
</dbReference>
<dbReference type="PANTHER" id="PTHR21071">
    <property type="entry name" value="UDP-N-ACETYLENOLPYRUVOYLGLUCOSAMINE REDUCTASE"/>
    <property type="match status" value="1"/>
</dbReference>
<dbReference type="GO" id="GO:0071949">
    <property type="term" value="F:FAD binding"/>
    <property type="evidence" value="ECO:0007669"/>
    <property type="project" value="InterPro"/>
</dbReference>
<dbReference type="InterPro" id="IPR016167">
    <property type="entry name" value="FAD-bd_PCMH_sub1"/>
</dbReference>
<keyword evidence="11 19" id="KW-0521">NADP</keyword>
<feature type="domain" description="FAD-binding PCMH-type" evidence="20">
    <location>
        <begin position="18"/>
        <end position="187"/>
    </location>
</feature>
<evidence type="ECO:0000256" key="14">
    <source>
        <dbReference type="ARBA" id="ARBA00023002"/>
    </source>
</evidence>
<dbReference type="RefSeq" id="WP_041495021.1">
    <property type="nucleotide sequence ID" value="NZ_AP014548.1"/>
</dbReference>
<evidence type="ECO:0000256" key="13">
    <source>
        <dbReference type="ARBA" id="ARBA00022984"/>
    </source>
</evidence>